<dbReference type="SUPFAM" id="SSF55856">
    <property type="entry name" value="Cytochrome b5-like heme/steroid binding domain"/>
    <property type="match status" value="1"/>
</dbReference>
<dbReference type="GO" id="GO:0016020">
    <property type="term" value="C:membrane"/>
    <property type="evidence" value="ECO:0007669"/>
    <property type="project" value="UniProtKB-SubCell"/>
</dbReference>
<keyword evidence="5 12" id="KW-0812">Transmembrane</keyword>
<dbReference type="AlphaFoldDB" id="A0ABD3SEU2"/>
<dbReference type="PIRSF" id="PIRSF015921">
    <property type="entry name" value="FA_sphinglp_des"/>
    <property type="match status" value="1"/>
</dbReference>
<comment type="similarity">
    <text evidence="3">Belongs to the fatty acid desaturase type 1 family.</text>
</comment>
<keyword evidence="9" id="KW-0408">Iron</keyword>
<keyword evidence="15" id="KW-1185">Reference proteome</keyword>
<dbReference type="InterPro" id="IPR012171">
    <property type="entry name" value="Fatty_acid_desaturase"/>
</dbReference>
<evidence type="ECO:0000256" key="3">
    <source>
        <dbReference type="ARBA" id="ARBA00009295"/>
    </source>
</evidence>
<dbReference type="Proteomes" id="UP001530377">
    <property type="component" value="Unassembled WGS sequence"/>
</dbReference>
<keyword evidence="6" id="KW-0479">Metal-binding</keyword>
<evidence type="ECO:0000256" key="4">
    <source>
        <dbReference type="ARBA" id="ARBA00022617"/>
    </source>
</evidence>
<dbReference type="PANTHER" id="PTHR19353:SF30">
    <property type="entry name" value="DELTA 8-(E)-SPHINGOLIPID DESATURASE"/>
    <property type="match status" value="1"/>
</dbReference>
<dbReference type="Gene3D" id="3.10.120.10">
    <property type="entry name" value="Cytochrome b5-like heme/steroid binding domain"/>
    <property type="match status" value="1"/>
</dbReference>
<evidence type="ECO:0000256" key="7">
    <source>
        <dbReference type="ARBA" id="ARBA00022989"/>
    </source>
</evidence>
<dbReference type="EMBL" id="JALLPB020000047">
    <property type="protein sequence ID" value="KAL3823071.1"/>
    <property type="molecule type" value="Genomic_DNA"/>
</dbReference>
<dbReference type="InterPro" id="IPR036400">
    <property type="entry name" value="Cyt_B5-like_heme/steroid_sf"/>
</dbReference>
<dbReference type="GO" id="GO:0006629">
    <property type="term" value="P:lipid metabolic process"/>
    <property type="evidence" value="ECO:0007669"/>
    <property type="project" value="UniProtKB-KW"/>
</dbReference>
<dbReference type="GO" id="GO:0016491">
    <property type="term" value="F:oxidoreductase activity"/>
    <property type="evidence" value="ECO:0007669"/>
    <property type="project" value="UniProtKB-KW"/>
</dbReference>
<evidence type="ECO:0000256" key="11">
    <source>
        <dbReference type="ARBA" id="ARBA00023136"/>
    </source>
</evidence>
<evidence type="ECO:0000313" key="15">
    <source>
        <dbReference type="Proteomes" id="UP001530377"/>
    </source>
</evidence>
<evidence type="ECO:0000259" key="13">
    <source>
        <dbReference type="PROSITE" id="PS50255"/>
    </source>
</evidence>
<feature type="transmembrane region" description="Helical" evidence="12">
    <location>
        <begin position="166"/>
        <end position="186"/>
    </location>
</feature>
<accession>A0ABD3SEU2</accession>
<comment type="subcellular location">
    <subcellularLocation>
        <location evidence="1">Membrane</location>
        <topology evidence="1">Multi-pass membrane protein</topology>
    </subcellularLocation>
</comment>
<evidence type="ECO:0000256" key="6">
    <source>
        <dbReference type="ARBA" id="ARBA00022723"/>
    </source>
</evidence>
<dbReference type="CDD" id="cd03506">
    <property type="entry name" value="Delta6-FADS-like"/>
    <property type="match status" value="1"/>
</dbReference>
<evidence type="ECO:0000256" key="12">
    <source>
        <dbReference type="SAM" id="Phobius"/>
    </source>
</evidence>
<comment type="pathway">
    <text evidence="2">Lipid metabolism.</text>
</comment>
<dbReference type="InterPro" id="IPR001199">
    <property type="entry name" value="Cyt_B5-like_heme/steroid-bd"/>
</dbReference>
<keyword evidence="10" id="KW-0443">Lipid metabolism</keyword>
<dbReference type="GO" id="GO:0046872">
    <property type="term" value="F:metal ion binding"/>
    <property type="evidence" value="ECO:0007669"/>
    <property type="project" value="UniProtKB-KW"/>
</dbReference>
<sequence length="510" mass="57044">MPPLRSLEEDPFVRGSAAAATAELSADIAEDAVKKAVVVPASVNAKLGGTTTISGVGDRSYTLDQVAMHNTAGDAWIVYRGQVLDVSGWISHHPGGEQTILRFAGMDATDELRAFHDDWVLERRVPNFVIGNVVDAPSEEASELVNDFRALGESFEKLGYFRVSPAFYVTKVFAVFCIFLASLGLLLGTSSIAGLALSAILMGIFWQQFAFVGHDVGHMSRRAHARDGINVPRLGALVTLFNGISVAWWKATHNVHHAVPNTIDCDPDIAHLPVFALHKRMFGSLYNMYHGRVMEFDWPARNIFVPYQHLWYYPIMCVARFNLYIQSVLFLLNPNDGHGGRTRLDTAAFIGFFTWLSLLVSYIPTWWERVAFVLLSHAVAGLLNVQITLSHFSRPIFDSPAKVDGPNKYGGDFYTRNVISSLDVDCPTYLDWFHGGLQFQTLHHLYPRLGRQHLRKTEPLIALLCKKHSLPYTRKSFLECNREVYETLKSAGLEARTWSPLIYESMCAHG</sequence>
<evidence type="ECO:0000256" key="9">
    <source>
        <dbReference type="ARBA" id="ARBA00023004"/>
    </source>
</evidence>
<comment type="caution">
    <text evidence="14">The sequence shown here is derived from an EMBL/GenBank/DDBJ whole genome shotgun (WGS) entry which is preliminary data.</text>
</comment>
<evidence type="ECO:0000313" key="14">
    <source>
        <dbReference type="EMBL" id="KAL3823071.1"/>
    </source>
</evidence>
<feature type="transmembrane region" description="Helical" evidence="12">
    <location>
        <begin position="192"/>
        <end position="213"/>
    </location>
</feature>
<dbReference type="PROSITE" id="PS50255">
    <property type="entry name" value="CYTOCHROME_B5_2"/>
    <property type="match status" value="1"/>
</dbReference>
<dbReference type="SMART" id="SM01117">
    <property type="entry name" value="Cyt-b5"/>
    <property type="match status" value="1"/>
</dbReference>
<dbReference type="InterPro" id="IPR005804">
    <property type="entry name" value="FA_desaturase_dom"/>
</dbReference>
<dbReference type="Pfam" id="PF00173">
    <property type="entry name" value="Cyt-b5"/>
    <property type="match status" value="1"/>
</dbReference>
<gene>
    <name evidence="14" type="ORF">ACHAXA_011123</name>
</gene>
<keyword evidence="8" id="KW-0560">Oxidoreductase</keyword>
<dbReference type="PANTHER" id="PTHR19353">
    <property type="entry name" value="FATTY ACID DESATURASE 2"/>
    <property type="match status" value="1"/>
</dbReference>
<proteinExistence type="inferred from homology"/>
<keyword evidence="7 12" id="KW-1133">Transmembrane helix</keyword>
<feature type="domain" description="Cytochrome b5 heme-binding" evidence="13">
    <location>
        <begin position="58"/>
        <end position="134"/>
    </location>
</feature>
<organism evidence="14 15">
    <name type="scientific">Cyclostephanos tholiformis</name>
    <dbReference type="NCBI Taxonomy" id="382380"/>
    <lineage>
        <taxon>Eukaryota</taxon>
        <taxon>Sar</taxon>
        <taxon>Stramenopiles</taxon>
        <taxon>Ochrophyta</taxon>
        <taxon>Bacillariophyta</taxon>
        <taxon>Coscinodiscophyceae</taxon>
        <taxon>Thalassiosirophycidae</taxon>
        <taxon>Stephanodiscales</taxon>
        <taxon>Stephanodiscaceae</taxon>
        <taxon>Cyclostephanos</taxon>
    </lineage>
</organism>
<evidence type="ECO:0000256" key="5">
    <source>
        <dbReference type="ARBA" id="ARBA00022692"/>
    </source>
</evidence>
<feature type="transmembrane region" description="Helical" evidence="12">
    <location>
        <begin position="234"/>
        <end position="251"/>
    </location>
</feature>
<keyword evidence="11 12" id="KW-0472">Membrane</keyword>
<dbReference type="Pfam" id="PF00487">
    <property type="entry name" value="FA_desaturase"/>
    <property type="match status" value="1"/>
</dbReference>
<evidence type="ECO:0000256" key="2">
    <source>
        <dbReference type="ARBA" id="ARBA00005189"/>
    </source>
</evidence>
<evidence type="ECO:0000256" key="1">
    <source>
        <dbReference type="ARBA" id="ARBA00004141"/>
    </source>
</evidence>
<protein>
    <recommendedName>
        <fullName evidence="13">Cytochrome b5 heme-binding domain-containing protein</fullName>
    </recommendedName>
</protein>
<name>A0ABD3SEU2_9STRA</name>
<keyword evidence="4" id="KW-0349">Heme</keyword>
<evidence type="ECO:0000256" key="10">
    <source>
        <dbReference type="ARBA" id="ARBA00023098"/>
    </source>
</evidence>
<reference evidence="14 15" key="1">
    <citation type="submission" date="2024-10" db="EMBL/GenBank/DDBJ databases">
        <title>Updated reference genomes for cyclostephanoid diatoms.</title>
        <authorList>
            <person name="Roberts W.R."/>
            <person name="Alverson A.J."/>
        </authorList>
    </citation>
    <scope>NUCLEOTIDE SEQUENCE [LARGE SCALE GENOMIC DNA]</scope>
    <source>
        <strain evidence="14 15">AJA228-03</strain>
    </source>
</reference>
<evidence type="ECO:0000256" key="8">
    <source>
        <dbReference type="ARBA" id="ARBA00023002"/>
    </source>
</evidence>
<feature type="transmembrane region" description="Helical" evidence="12">
    <location>
        <begin position="344"/>
        <end position="364"/>
    </location>
</feature>
<feature type="transmembrane region" description="Helical" evidence="12">
    <location>
        <begin position="370"/>
        <end position="389"/>
    </location>
</feature>
<feature type="transmembrane region" description="Helical" evidence="12">
    <location>
        <begin position="311"/>
        <end position="332"/>
    </location>
</feature>